<protein>
    <submittedName>
        <fullName evidence="1">Uncharacterized protein</fullName>
    </submittedName>
</protein>
<evidence type="ECO:0000313" key="1">
    <source>
        <dbReference type="EMBL" id="GGZ44970.1"/>
    </source>
</evidence>
<name>A0A918UZD5_9CAUL</name>
<gene>
    <name evidence="1" type="ORF">GCM10011273_34640</name>
</gene>
<proteinExistence type="predicted"/>
<accession>A0A918UZD5</accession>
<evidence type="ECO:0000313" key="2">
    <source>
        <dbReference type="Proteomes" id="UP000662572"/>
    </source>
</evidence>
<reference evidence="1" key="2">
    <citation type="submission" date="2020-09" db="EMBL/GenBank/DDBJ databases">
        <authorList>
            <person name="Sun Q."/>
            <person name="Kim S."/>
        </authorList>
    </citation>
    <scope>NUCLEOTIDE SEQUENCE</scope>
    <source>
        <strain evidence="1">KCTC 32296</strain>
    </source>
</reference>
<dbReference type="EMBL" id="BMZB01000008">
    <property type="protein sequence ID" value="GGZ44970.1"/>
    <property type="molecule type" value="Genomic_DNA"/>
</dbReference>
<reference evidence="1" key="1">
    <citation type="journal article" date="2014" name="Int. J. Syst. Evol. Microbiol.">
        <title>Complete genome sequence of Corynebacterium casei LMG S-19264T (=DSM 44701T), isolated from a smear-ripened cheese.</title>
        <authorList>
            <consortium name="US DOE Joint Genome Institute (JGI-PGF)"/>
            <person name="Walter F."/>
            <person name="Albersmeier A."/>
            <person name="Kalinowski J."/>
            <person name="Ruckert C."/>
        </authorList>
    </citation>
    <scope>NUCLEOTIDE SEQUENCE</scope>
    <source>
        <strain evidence="1">KCTC 32296</strain>
    </source>
</reference>
<sequence length="87" mass="10460">MIVFDSAINWYRKRVFEEKFRETSSTVSTFLDFKWGKQGCDFRFHAYSLQLHPTRFYFSYGRKSDTGGDDGQDDFEISCLKKRQNYQ</sequence>
<keyword evidence="2" id="KW-1185">Reference proteome</keyword>
<dbReference type="Proteomes" id="UP000662572">
    <property type="component" value="Unassembled WGS sequence"/>
</dbReference>
<organism evidence="1 2">
    <name type="scientific">Asticcacaulis endophyticus</name>
    <dbReference type="NCBI Taxonomy" id="1395890"/>
    <lineage>
        <taxon>Bacteria</taxon>
        <taxon>Pseudomonadati</taxon>
        <taxon>Pseudomonadota</taxon>
        <taxon>Alphaproteobacteria</taxon>
        <taxon>Caulobacterales</taxon>
        <taxon>Caulobacteraceae</taxon>
        <taxon>Asticcacaulis</taxon>
    </lineage>
</organism>
<comment type="caution">
    <text evidence="1">The sequence shown here is derived from an EMBL/GenBank/DDBJ whole genome shotgun (WGS) entry which is preliminary data.</text>
</comment>
<dbReference type="AlphaFoldDB" id="A0A918UZD5"/>